<proteinExistence type="predicted"/>
<protein>
    <submittedName>
        <fullName evidence="1">Uncharacterized protein</fullName>
    </submittedName>
</protein>
<accession>A0ACC3A1S4</accession>
<dbReference type="Proteomes" id="UP001172386">
    <property type="component" value="Unassembled WGS sequence"/>
</dbReference>
<dbReference type="EMBL" id="JAPDRQ010000131">
    <property type="protein sequence ID" value="KAJ9654117.1"/>
    <property type="molecule type" value="Genomic_DNA"/>
</dbReference>
<keyword evidence="2" id="KW-1185">Reference proteome</keyword>
<comment type="caution">
    <text evidence="1">The sequence shown here is derived from an EMBL/GenBank/DDBJ whole genome shotgun (WGS) entry which is preliminary data.</text>
</comment>
<organism evidence="1 2">
    <name type="scientific">Neophaeococcomyces mojaviensis</name>
    <dbReference type="NCBI Taxonomy" id="3383035"/>
    <lineage>
        <taxon>Eukaryota</taxon>
        <taxon>Fungi</taxon>
        <taxon>Dikarya</taxon>
        <taxon>Ascomycota</taxon>
        <taxon>Pezizomycotina</taxon>
        <taxon>Eurotiomycetes</taxon>
        <taxon>Chaetothyriomycetidae</taxon>
        <taxon>Chaetothyriales</taxon>
        <taxon>Chaetothyriales incertae sedis</taxon>
        <taxon>Neophaeococcomyces</taxon>
    </lineage>
</organism>
<name>A0ACC3A1S4_9EURO</name>
<sequence>MWFISLIALLLVPVCRSLPAAFPLVSTISETDGVEPSDLSTLQKALFQLDRYVGRLEKYTEVFTALRSGDLAKLSVGCSAKSCDTGFTAYSSSDDDTICVCIDNTDVAYYVLMNALEVSGTSLDNEILQIRKRQVEEVQTTMKDTNFTYVPPPQTDITPQLLAESLAIQPQNTATVSSIFPQFRLGVISYGVQLDGFIAATITLNASTSLPCDRIGSSIEPDLVLKPAQVTNATAQPVVMDCEVIAINMYDPNVITYWVQKHTGGIFSLAGSNKVENIGGINAATSTSLVLRAQPPHQSKRSEEHVCTPDCPHMITARALDRRAISPPDMHTSTFSAEACAAITCNSNDGKPALFNPFTRTCGCPGQAFVETDTSNGI</sequence>
<gene>
    <name evidence="1" type="ORF">H2198_006797</name>
</gene>
<reference evidence="1" key="1">
    <citation type="submission" date="2022-10" db="EMBL/GenBank/DDBJ databases">
        <title>Culturing micro-colonial fungi from biological soil crusts in the Mojave desert and describing Neophaeococcomyces mojavensis, and introducing the new genera and species Taxawa tesnikishii.</title>
        <authorList>
            <person name="Kurbessoian T."/>
            <person name="Stajich J.E."/>
        </authorList>
    </citation>
    <scope>NUCLEOTIDE SEQUENCE</scope>
    <source>
        <strain evidence="1">JES_112</strain>
    </source>
</reference>
<evidence type="ECO:0000313" key="2">
    <source>
        <dbReference type="Proteomes" id="UP001172386"/>
    </source>
</evidence>
<evidence type="ECO:0000313" key="1">
    <source>
        <dbReference type="EMBL" id="KAJ9654117.1"/>
    </source>
</evidence>